<evidence type="ECO:0000256" key="3">
    <source>
        <dbReference type="SAM" id="SignalP"/>
    </source>
</evidence>
<dbReference type="EMBL" id="LGCM01000055">
    <property type="protein sequence ID" value="KPL78441.1"/>
    <property type="molecule type" value="Genomic_DNA"/>
</dbReference>
<dbReference type="SUPFAM" id="SSF53300">
    <property type="entry name" value="vWA-like"/>
    <property type="match status" value="1"/>
</dbReference>
<dbReference type="OrthoDB" id="798937at2"/>
<dbReference type="AlphaFoldDB" id="A0A0P6X8J0"/>
<evidence type="ECO:0000256" key="2">
    <source>
        <dbReference type="SAM" id="Phobius"/>
    </source>
</evidence>
<keyword evidence="2" id="KW-0472">Membrane</keyword>
<evidence type="ECO:0000313" key="6">
    <source>
        <dbReference type="Proteomes" id="UP000050501"/>
    </source>
</evidence>
<sequence>MPPMKLLTAWILAFTLLIAPTQPSVVAQTPGIDLFLDRIESDEFPVIQIQLSAWDASGLPLTGLTAQDFTLQEGNGIKFHPTAVEVDTKTDLRVILAMDVSASMQGKPINDAKVAAARFLENLEKGDQAGLVAFSTDVNPDPAALSSQREHALSTNLLPLYDTIEALQASGGTELYNAAAKAVKLLEGTPSGHRAVLLLSDGKNDPANIGDPEEAIQLAKEARVPFFIIGLGSTIDEPYLQRLAAETGGLYRPAPSSSDLAALFSDMGELLKTRYVVRYTTTLPADGRSAALSVELNMRGETANTEALIETPLIPPTATAAPQATPVPTSTAVPVSAPAVAPPAEEPQEPEPVFNWGWAAIAGAAAIATIAYLLIRKPKPKPEACAKCGYELTGSNGPCPQCGESRRLPRSAK</sequence>
<dbReference type="Gene3D" id="3.40.50.410">
    <property type="entry name" value="von Willebrand factor, type A domain"/>
    <property type="match status" value="1"/>
</dbReference>
<keyword evidence="3" id="KW-0732">Signal</keyword>
<dbReference type="Proteomes" id="UP000050501">
    <property type="component" value="Unassembled WGS sequence"/>
</dbReference>
<keyword evidence="2" id="KW-0812">Transmembrane</keyword>
<dbReference type="InterPro" id="IPR036465">
    <property type="entry name" value="vWFA_dom_sf"/>
</dbReference>
<feature type="chain" id="PRO_5006132907" description="VWFA domain-containing protein" evidence="3">
    <location>
        <begin position="28"/>
        <end position="413"/>
    </location>
</feature>
<keyword evidence="2" id="KW-1133">Transmembrane helix</keyword>
<dbReference type="STRING" id="229921.ADN01_14625"/>
<feature type="signal peptide" evidence="3">
    <location>
        <begin position="1"/>
        <end position="27"/>
    </location>
</feature>
<reference evidence="5 6" key="1">
    <citation type="submission" date="2015-07" db="EMBL/GenBank/DDBJ databases">
        <title>Genome sequence of Levilinea saccharolytica DSM 16555.</title>
        <authorList>
            <person name="Hemp J."/>
            <person name="Ward L.M."/>
            <person name="Pace L.A."/>
            <person name="Fischer W.W."/>
        </authorList>
    </citation>
    <scope>NUCLEOTIDE SEQUENCE [LARGE SCALE GENOMIC DNA]</scope>
    <source>
        <strain evidence="5 6">KIBI-1</strain>
    </source>
</reference>
<comment type="caution">
    <text evidence="5">The sequence shown here is derived from an EMBL/GenBank/DDBJ whole genome shotgun (WGS) entry which is preliminary data.</text>
</comment>
<dbReference type="SMART" id="SM00327">
    <property type="entry name" value="VWA"/>
    <property type="match status" value="1"/>
</dbReference>
<evidence type="ECO:0000313" key="5">
    <source>
        <dbReference type="EMBL" id="KPL78441.1"/>
    </source>
</evidence>
<dbReference type="PATRIC" id="fig|229921.5.peg.926"/>
<dbReference type="PROSITE" id="PS50234">
    <property type="entry name" value="VWFA"/>
    <property type="match status" value="1"/>
</dbReference>
<dbReference type="Pfam" id="PF13768">
    <property type="entry name" value="VWA_3"/>
    <property type="match status" value="1"/>
</dbReference>
<feature type="region of interest" description="Disordered" evidence="1">
    <location>
        <begin position="393"/>
        <end position="413"/>
    </location>
</feature>
<protein>
    <recommendedName>
        <fullName evidence="4">VWFA domain-containing protein</fullName>
    </recommendedName>
</protein>
<accession>A0A0P6X8J0</accession>
<gene>
    <name evidence="5" type="ORF">ADN01_14625</name>
</gene>
<feature type="transmembrane region" description="Helical" evidence="2">
    <location>
        <begin position="356"/>
        <end position="375"/>
    </location>
</feature>
<evidence type="ECO:0000259" key="4">
    <source>
        <dbReference type="PROSITE" id="PS50234"/>
    </source>
</evidence>
<keyword evidence="6" id="KW-1185">Reference proteome</keyword>
<dbReference type="PANTHER" id="PTHR45737">
    <property type="entry name" value="VON WILLEBRAND FACTOR A DOMAIN-CONTAINING PROTEIN 5A"/>
    <property type="match status" value="1"/>
</dbReference>
<organism evidence="5 6">
    <name type="scientific">Levilinea saccharolytica</name>
    <dbReference type="NCBI Taxonomy" id="229921"/>
    <lineage>
        <taxon>Bacteria</taxon>
        <taxon>Bacillati</taxon>
        <taxon>Chloroflexota</taxon>
        <taxon>Anaerolineae</taxon>
        <taxon>Anaerolineales</taxon>
        <taxon>Anaerolineaceae</taxon>
        <taxon>Levilinea</taxon>
    </lineage>
</organism>
<dbReference type="InterPro" id="IPR002035">
    <property type="entry name" value="VWF_A"/>
</dbReference>
<dbReference type="PANTHER" id="PTHR45737:SF6">
    <property type="entry name" value="VON WILLEBRAND FACTOR A DOMAIN-CONTAINING PROTEIN 5A"/>
    <property type="match status" value="1"/>
</dbReference>
<evidence type="ECO:0000256" key="1">
    <source>
        <dbReference type="SAM" id="MobiDB-lite"/>
    </source>
</evidence>
<name>A0A0P6X8J0_9CHLR</name>
<proteinExistence type="predicted"/>
<feature type="domain" description="VWFA" evidence="4">
    <location>
        <begin position="93"/>
        <end position="271"/>
    </location>
</feature>